<evidence type="ECO:0000313" key="10">
    <source>
        <dbReference type="Proteomes" id="UP001290455"/>
    </source>
</evidence>
<evidence type="ECO:0000256" key="4">
    <source>
        <dbReference type="ARBA" id="ARBA00023002"/>
    </source>
</evidence>
<dbReference type="SUPFAM" id="SSF48179">
    <property type="entry name" value="6-phosphogluconate dehydrogenase C-terminal domain-like"/>
    <property type="match status" value="1"/>
</dbReference>
<dbReference type="EC" id="1.1.1.22" evidence="3 7"/>
<evidence type="ECO:0000256" key="7">
    <source>
        <dbReference type="PIRNR" id="PIRNR000124"/>
    </source>
</evidence>
<name>A0ABU5J2R6_9BACI</name>
<evidence type="ECO:0000256" key="3">
    <source>
        <dbReference type="ARBA" id="ARBA00012954"/>
    </source>
</evidence>
<feature type="domain" description="UDP-glucose/GDP-mannose dehydrogenase C-terminal" evidence="8">
    <location>
        <begin position="313"/>
        <end position="413"/>
    </location>
</feature>
<dbReference type="InterPro" id="IPR036291">
    <property type="entry name" value="NAD(P)-bd_dom_sf"/>
</dbReference>
<dbReference type="PIRSF" id="PIRSF000124">
    <property type="entry name" value="UDPglc_GDPman_dh"/>
    <property type="match status" value="1"/>
</dbReference>
<dbReference type="SUPFAM" id="SSF51735">
    <property type="entry name" value="NAD(P)-binding Rossmann-fold domains"/>
    <property type="match status" value="1"/>
</dbReference>
<reference evidence="9 10" key="1">
    <citation type="submission" date="2023-11" db="EMBL/GenBank/DDBJ databases">
        <title>Bacillus jintuensis, isolated from a mudflat on the Beibu Gulf coast.</title>
        <authorList>
            <person name="Li M."/>
        </authorList>
    </citation>
    <scope>NUCLEOTIDE SEQUENCE [LARGE SCALE GENOMIC DNA]</scope>
    <source>
        <strain evidence="9 10">31A1R</strain>
    </source>
</reference>
<dbReference type="Pfam" id="PF03721">
    <property type="entry name" value="UDPG_MGDP_dh_N"/>
    <property type="match status" value="1"/>
</dbReference>
<dbReference type="PANTHER" id="PTHR43750:SF3">
    <property type="entry name" value="UDP-GLUCOSE 6-DEHYDROGENASE TUAD"/>
    <property type="match status" value="1"/>
</dbReference>
<dbReference type="InterPro" id="IPR014026">
    <property type="entry name" value="UDP-Glc/GDP-Man_DH_dimer"/>
</dbReference>
<comment type="catalytic activity">
    <reaction evidence="6 7">
        <text>UDP-alpha-D-glucose + 2 NAD(+) + H2O = UDP-alpha-D-glucuronate + 2 NADH + 3 H(+)</text>
        <dbReference type="Rhea" id="RHEA:23596"/>
        <dbReference type="ChEBI" id="CHEBI:15377"/>
        <dbReference type="ChEBI" id="CHEBI:15378"/>
        <dbReference type="ChEBI" id="CHEBI:57540"/>
        <dbReference type="ChEBI" id="CHEBI:57945"/>
        <dbReference type="ChEBI" id="CHEBI:58052"/>
        <dbReference type="ChEBI" id="CHEBI:58885"/>
        <dbReference type="EC" id="1.1.1.22"/>
    </reaction>
</comment>
<dbReference type="InterPro" id="IPR008927">
    <property type="entry name" value="6-PGluconate_DH-like_C_sf"/>
</dbReference>
<organism evidence="9 10">
    <name type="scientific">Robertmurraya mangrovi</name>
    <dbReference type="NCBI Taxonomy" id="3098077"/>
    <lineage>
        <taxon>Bacteria</taxon>
        <taxon>Bacillati</taxon>
        <taxon>Bacillota</taxon>
        <taxon>Bacilli</taxon>
        <taxon>Bacillales</taxon>
        <taxon>Bacillaceae</taxon>
        <taxon>Robertmurraya</taxon>
    </lineage>
</organism>
<dbReference type="Pfam" id="PF00984">
    <property type="entry name" value="UDPG_MGDP_dh"/>
    <property type="match status" value="1"/>
</dbReference>
<dbReference type="InterPro" id="IPR001732">
    <property type="entry name" value="UDP-Glc/GDP-Man_DH_N"/>
</dbReference>
<dbReference type="RefSeq" id="WP_322447986.1">
    <property type="nucleotide sequence ID" value="NZ_JAXOFX010000015.1"/>
</dbReference>
<comment type="caution">
    <text evidence="9">The sequence shown here is derived from an EMBL/GenBank/DDBJ whole genome shotgun (WGS) entry which is preliminary data.</text>
</comment>
<evidence type="ECO:0000313" key="9">
    <source>
        <dbReference type="EMBL" id="MDZ5473694.1"/>
    </source>
</evidence>
<accession>A0ABU5J2R6</accession>
<evidence type="ECO:0000256" key="5">
    <source>
        <dbReference type="ARBA" id="ARBA00023027"/>
    </source>
</evidence>
<protein>
    <recommendedName>
        <fullName evidence="3 7">UDP-glucose 6-dehydrogenase</fullName>
        <ecNumber evidence="3 7">1.1.1.22</ecNumber>
    </recommendedName>
</protein>
<comment type="similarity">
    <text evidence="2 7">Belongs to the UDP-glucose/GDP-mannose dehydrogenase family.</text>
</comment>
<keyword evidence="5 7" id="KW-0520">NAD</keyword>
<dbReference type="PANTHER" id="PTHR43750">
    <property type="entry name" value="UDP-GLUCOSE 6-DEHYDROGENASE TUAD"/>
    <property type="match status" value="1"/>
</dbReference>
<evidence type="ECO:0000256" key="2">
    <source>
        <dbReference type="ARBA" id="ARBA00006601"/>
    </source>
</evidence>
<dbReference type="Proteomes" id="UP001290455">
    <property type="component" value="Unassembled WGS sequence"/>
</dbReference>
<dbReference type="Gene3D" id="1.20.5.100">
    <property type="entry name" value="Cytochrome c1, transmembrane anchor, C-terminal"/>
    <property type="match status" value="1"/>
</dbReference>
<proteinExistence type="inferred from homology"/>
<dbReference type="SUPFAM" id="SSF52413">
    <property type="entry name" value="UDP-glucose/GDP-mannose dehydrogenase C-terminal domain"/>
    <property type="match status" value="1"/>
</dbReference>
<dbReference type="InterPro" id="IPR017476">
    <property type="entry name" value="UDP-Glc/GDP-Man"/>
</dbReference>
<dbReference type="SMART" id="SM00984">
    <property type="entry name" value="UDPG_MGDP_dh_C"/>
    <property type="match status" value="1"/>
</dbReference>
<dbReference type="InterPro" id="IPR028357">
    <property type="entry name" value="UDPglc_DH_bac"/>
</dbReference>
<dbReference type="Gene3D" id="3.40.50.720">
    <property type="entry name" value="NAD(P)-binding Rossmann-like Domain"/>
    <property type="match status" value="2"/>
</dbReference>
<dbReference type="EMBL" id="JAXOFX010000015">
    <property type="protein sequence ID" value="MDZ5473694.1"/>
    <property type="molecule type" value="Genomic_DNA"/>
</dbReference>
<keyword evidence="10" id="KW-1185">Reference proteome</keyword>
<evidence type="ECO:0000259" key="8">
    <source>
        <dbReference type="SMART" id="SM00984"/>
    </source>
</evidence>
<comment type="pathway">
    <text evidence="1">Nucleotide-sugar biosynthesis; UDP-alpha-D-glucuronate biosynthesis; UDP-alpha-D-glucuronate from UDP-alpha-D-glucose: step 1/1.</text>
</comment>
<dbReference type="InterPro" id="IPR036220">
    <property type="entry name" value="UDP-Glc/GDP-Man_DH_C_sf"/>
</dbReference>
<dbReference type="PIRSF" id="PIRSF500134">
    <property type="entry name" value="UDPglc_DH_bac"/>
    <property type="match status" value="1"/>
</dbReference>
<gene>
    <name evidence="9" type="ORF">SM124_18410</name>
</gene>
<sequence>MNICVIGAGYVGLTTAAVLAKLGHQVYCVDINEERIEKLQRCEVPIYEPGLQELLEDYKARLIFSTDVAGHISQSEVILIAVGTPSLPDGRTNLSFIYSVVDTISQSITSYKTIITKSTVPPGTNESIHHYLLEKGVSPHLFDVVSNPEFLREGSAIYDMENPDRLVVGIKPTDKKSRKIMEKLYVGLNSPMIVTSLNGAEMIKYASNAFLATKISFINEIAMICDQYDVNIEDVSKGIGTDSRIGPHFLKAGIGYGGSCFPKDVKSLIQSALSKNVCPKILSTVEEVNGSLVDLYMKKLLKEMKDLSGRRIAVLGVSFKPNTDDIRESPAVKLIEKLSQQPCMVTVYDPKAKLPDWKKDNISIVESVEKAVLNSDCIIVATDWDEFVKMDLEKMRTLSRGKILLDARNCLNPKKVSQSGFRYIGVART</sequence>
<dbReference type="InterPro" id="IPR014027">
    <property type="entry name" value="UDP-Glc/GDP-Man_DH_C"/>
</dbReference>
<dbReference type="Pfam" id="PF03720">
    <property type="entry name" value="UDPG_MGDP_dh_C"/>
    <property type="match status" value="1"/>
</dbReference>
<evidence type="ECO:0000256" key="6">
    <source>
        <dbReference type="ARBA" id="ARBA00047473"/>
    </source>
</evidence>
<keyword evidence="4 7" id="KW-0560">Oxidoreductase</keyword>
<dbReference type="NCBIfam" id="TIGR03026">
    <property type="entry name" value="NDP-sugDHase"/>
    <property type="match status" value="1"/>
</dbReference>
<evidence type="ECO:0000256" key="1">
    <source>
        <dbReference type="ARBA" id="ARBA00004701"/>
    </source>
</evidence>
<dbReference type="GO" id="GO:0016491">
    <property type="term" value="F:oxidoreductase activity"/>
    <property type="evidence" value="ECO:0007669"/>
    <property type="project" value="UniProtKB-KW"/>
</dbReference>